<dbReference type="Proteomes" id="UP000279307">
    <property type="component" value="Chromosome 4"/>
</dbReference>
<evidence type="ECO:0000256" key="1">
    <source>
        <dbReference type="SAM" id="MobiDB-lite"/>
    </source>
</evidence>
<feature type="region of interest" description="Disordered" evidence="1">
    <location>
        <begin position="100"/>
        <end position="154"/>
    </location>
</feature>
<gene>
    <name evidence="2" type="ORF">DMN91_003466</name>
</gene>
<protein>
    <submittedName>
        <fullName evidence="2">Uncharacterized protein</fullName>
    </submittedName>
</protein>
<evidence type="ECO:0000313" key="2">
    <source>
        <dbReference type="EMBL" id="RLU23263.1"/>
    </source>
</evidence>
<sequence length="154" mass="17356">MQGNEMADRLAKSATEEDLDNRIKFTSRRQKFGEELSAFGAELERLARFAYPEYSYEIRDKIACAQFINRISGGMVKRTLQIEGQTSLKKAIERARTLEQIHRESVNGGESGEQKWASDASEESGKELSGKERDTSTKEENLKGAGEGRREGNF</sequence>
<evidence type="ECO:0000313" key="3">
    <source>
        <dbReference type="Proteomes" id="UP000279307"/>
    </source>
</evidence>
<proteinExistence type="predicted"/>
<reference evidence="2 3" key="1">
    <citation type="journal article" date="2018" name="Genome Res.">
        <title>The genomic architecture and molecular evolution of ant odorant receptors.</title>
        <authorList>
            <person name="McKenzie S.K."/>
            <person name="Kronauer D.J.C."/>
        </authorList>
    </citation>
    <scope>NUCLEOTIDE SEQUENCE [LARGE SCALE GENOMIC DNA]</scope>
    <source>
        <strain evidence="2">Clonal line C1</strain>
    </source>
</reference>
<comment type="caution">
    <text evidence="2">The sequence shown here is derived from an EMBL/GenBank/DDBJ whole genome shotgun (WGS) entry which is preliminary data.</text>
</comment>
<dbReference type="AlphaFoldDB" id="A0A3L8DSW7"/>
<accession>A0A3L8DSW7</accession>
<organism evidence="2 3">
    <name type="scientific">Ooceraea biroi</name>
    <name type="common">Clonal raider ant</name>
    <name type="synonym">Cerapachys biroi</name>
    <dbReference type="NCBI Taxonomy" id="2015173"/>
    <lineage>
        <taxon>Eukaryota</taxon>
        <taxon>Metazoa</taxon>
        <taxon>Ecdysozoa</taxon>
        <taxon>Arthropoda</taxon>
        <taxon>Hexapoda</taxon>
        <taxon>Insecta</taxon>
        <taxon>Pterygota</taxon>
        <taxon>Neoptera</taxon>
        <taxon>Endopterygota</taxon>
        <taxon>Hymenoptera</taxon>
        <taxon>Apocrita</taxon>
        <taxon>Aculeata</taxon>
        <taxon>Formicoidea</taxon>
        <taxon>Formicidae</taxon>
        <taxon>Dorylinae</taxon>
        <taxon>Ooceraea</taxon>
    </lineage>
</organism>
<name>A0A3L8DSW7_OOCBI</name>
<feature type="compositionally biased region" description="Basic and acidic residues" evidence="1">
    <location>
        <begin position="123"/>
        <end position="154"/>
    </location>
</feature>
<dbReference type="EMBL" id="QOIP01000004">
    <property type="protein sequence ID" value="RLU23263.1"/>
    <property type="molecule type" value="Genomic_DNA"/>
</dbReference>